<dbReference type="Proteomes" id="UP001149165">
    <property type="component" value="Unassembled WGS sequence"/>
</dbReference>
<evidence type="ECO:0000313" key="4">
    <source>
        <dbReference type="EMBL" id="KAJ5116762.1"/>
    </source>
</evidence>
<evidence type="ECO:0000256" key="3">
    <source>
        <dbReference type="ARBA" id="ARBA00023002"/>
    </source>
</evidence>
<dbReference type="AlphaFoldDB" id="A0A9W9KRJ9"/>
<proteinExistence type="inferred from homology"/>
<dbReference type="Pfam" id="PF23441">
    <property type="entry name" value="SDR"/>
    <property type="match status" value="1"/>
</dbReference>
<evidence type="ECO:0000313" key="5">
    <source>
        <dbReference type="Proteomes" id="UP001149165"/>
    </source>
</evidence>
<organism evidence="4 5">
    <name type="scientific">Penicillium angulare</name>
    <dbReference type="NCBI Taxonomy" id="116970"/>
    <lineage>
        <taxon>Eukaryota</taxon>
        <taxon>Fungi</taxon>
        <taxon>Dikarya</taxon>
        <taxon>Ascomycota</taxon>
        <taxon>Pezizomycotina</taxon>
        <taxon>Eurotiomycetes</taxon>
        <taxon>Eurotiomycetidae</taxon>
        <taxon>Eurotiales</taxon>
        <taxon>Aspergillaceae</taxon>
        <taxon>Penicillium</taxon>
    </lineage>
</organism>
<comment type="similarity">
    <text evidence="1">Belongs to the short-chain dehydrogenases/reductases (SDR) family.</text>
</comment>
<dbReference type="PANTHER" id="PTHR43477">
    <property type="entry name" value="DIHYDROANTICAPSIN 7-DEHYDROGENASE"/>
    <property type="match status" value="1"/>
</dbReference>
<name>A0A9W9KRJ9_9EURO</name>
<gene>
    <name evidence="4" type="ORF">N7456_001110</name>
</gene>
<protein>
    <submittedName>
        <fullName evidence="4">Oxidoreductase</fullName>
    </submittedName>
</protein>
<dbReference type="OrthoDB" id="294295at2759"/>
<keyword evidence="2" id="KW-0521">NADP</keyword>
<dbReference type="SUPFAM" id="SSF51735">
    <property type="entry name" value="NAD(P)-binding Rossmann-fold domains"/>
    <property type="match status" value="1"/>
</dbReference>
<keyword evidence="5" id="KW-1185">Reference proteome</keyword>
<comment type="caution">
    <text evidence="4">The sequence shown here is derived from an EMBL/GenBank/DDBJ whole genome shotgun (WGS) entry which is preliminary data.</text>
</comment>
<evidence type="ECO:0000256" key="2">
    <source>
        <dbReference type="ARBA" id="ARBA00022857"/>
    </source>
</evidence>
<reference evidence="4" key="2">
    <citation type="journal article" date="2023" name="IMA Fungus">
        <title>Comparative genomic study of the Penicillium genus elucidates a diverse pangenome and 15 lateral gene transfer events.</title>
        <authorList>
            <person name="Petersen C."/>
            <person name="Sorensen T."/>
            <person name="Nielsen M.R."/>
            <person name="Sondergaard T.E."/>
            <person name="Sorensen J.L."/>
            <person name="Fitzpatrick D.A."/>
            <person name="Frisvad J.C."/>
            <person name="Nielsen K.L."/>
        </authorList>
    </citation>
    <scope>NUCLEOTIDE SEQUENCE</scope>
    <source>
        <strain evidence="4">IBT 30069</strain>
    </source>
</reference>
<dbReference type="InterPro" id="IPR002347">
    <property type="entry name" value="SDR_fam"/>
</dbReference>
<dbReference type="EMBL" id="JAPQKH010000001">
    <property type="protein sequence ID" value="KAJ5116762.1"/>
    <property type="molecule type" value="Genomic_DNA"/>
</dbReference>
<accession>A0A9W9KRJ9</accession>
<keyword evidence="3" id="KW-0560">Oxidoreductase</keyword>
<evidence type="ECO:0000256" key="1">
    <source>
        <dbReference type="ARBA" id="ARBA00006484"/>
    </source>
</evidence>
<dbReference type="GO" id="GO:0016491">
    <property type="term" value="F:oxidoreductase activity"/>
    <property type="evidence" value="ECO:0007669"/>
    <property type="project" value="UniProtKB-KW"/>
</dbReference>
<dbReference type="InterPro" id="IPR051122">
    <property type="entry name" value="SDR_DHRS6-like"/>
</dbReference>
<dbReference type="InterPro" id="IPR036291">
    <property type="entry name" value="NAD(P)-bd_dom_sf"/>
</dbReference>
<dbReference type="InterPro" id="IPR057571">
    <property type="entry name" value="SDR_PhqE-like"/>
</dbReference>
<dbReference type="Gene3D" id="3.40.50.720">
    <property type="entry name" value="NAD(P)-binding Rossmann-like Domain"/>
    <property type="match status" value="1"/>
</dbReference>
<dbReference type="PANTHER" id="PTHR43477:SF1">
    <property type="entry name" value="DIHYDROANTICAPSIN 7-DEHYDROGENASE"/>
    <property type="match status" value="1"/>
</dbReference>
<dbReference type="PRINTS" id="PR00081">
    <property type="entry name" value="GDHRDH"/>
</dbReference>
<reference evidence="4" key="1">
    <citation type="submission" date="2022-11" db="EMBL/GenBank/DDBJ databases">
        <authorList>
            <person name="Petersen C."/>
        </authorList>
    </citation>
    <scope>NUCLEOTIDE SEQUENCE</scope>
    <source>
        <strain evidence="4">IBT 30069</strain>
    </source>
</reference>
<sequence>MSSTKYNYNKLADKHVLILGATSGLGFAVAKACLAQSARITISSSSSRRIEKTIQTLISEFPDATDSVKGYSCDLSRDSAEDEIETLFSQVGVVDHIVYTAADALSLMPLQDITRERIIAGAQIRLIAPILVAKIGCRYLTPGPESSFTLTSGGISERPSENWTIVAAIMGGVNSVMRNLALELKPIRVNAVSPGLVDTEMWDATFEKEAKDVAFRALGEKHLTGRVASADEVAEAYVYLMKDSNVTGRVISSDSGSGIV</sequence>